<feature type="coiled-coil region" evidence="8">
    <location>
        <begin position="164"/>
        <end position="191"/>
    </location>
</feature>
<feature type="region of interest" description="Disordered" evidence="9">
    <location>
        <begin position="1"/>
        <end position="29"/>
    </location>
</feature>
<evidence type="ECO:0000256" key="2">
    <source>
        <dbReference type="ARBA" id="ARBA00004282"/>
    </source>
</evidence>
<keyword evidence="7" id="KW-0206">Cytoskeleton</keyword>
<keyword evidence="8" id="KW-0175">Coiled coil</keyword>
<feature type="compositionally biased region" description="Low complexity" evidence="9">
    <location>
        <begin position="10"/>
        <end position="29"/>
    </location>
</feature>
<dbReference type="Gene3D" id="1.20.120.230">
    <property type="entry name" value="Alpha-catenin/vinculin-like"/>
    <property type="match status" value="5"/>
</dbReference>
<comment type="similarity">
    <text evidence="3">Belongs to the vinculin/alpha-catenin family.</text>
</comment>
<keyword evidence="10" id="KW-1185">Reference proteome</keyword>
<dbReference type="AlphaFoldDB" id="A0AAJ6QX83"/>
<dbReference type="InterPro" id="IPR036723">
    <property type="entry name" value="Alpha-catenin/vinculin-like_sf"/>
</dbReference>
<dbReference type="Gene3D" id="6.10.250.2510">
    <property type="match status" value="1"/>
</dbReference>
<dbReference type="PANTHER" id="PTHR18914:SF9">
    <property type="entry name" value="CATENIN ALPHA"/>
    <property type="match status" value="1"/>
</dbReference>
<proteinExistence type="inferred from homology"/>
<dbReference type="GO" id="GO:0098609">
    <property type="term" value="P:cell-cell adhesion"/>
    <property type="evidence" value="ECO:0007669"/>
    <property type="project" value="TreeGrafter"/>
</dbReference>
<dbReference type="GO" id="GO:0005912">
    <property type="term" value="C:adherens junction"/>
    <property type="evidence" value="ECO:0007669"/>
    <property type="project" value="TreeGrafter"/>
</dbReference>
<dbReference type="GO" id="GO:0016342">
    <property type="term" value="C:catenin complex"/>
    <property type="evidence" value="ECO:0007669"/>
    <property type="project" value="TreeGrafter"/>
</dbReference>
<dbReference type="FunFam" id="1.20.120.230:FF:000007">
    <property type="entry name" value="Catenin alpha 1"/>
    <property type="match status" value="1"/>
</dbReference>
<dbReference type="PANTHER" id="PTHR18914">
    <property type="entry name" value="ALPHA CATENIN"/>
    <property type="match status" value="1"/>
</dbReference>
<protein>
    <submittedName>
        <fullName evidence="11">Catenin alpha</fullName>
    </submittedName>
</protein>
<evidence type="ECO:0000256" key="5">
    <source>
        <dbReference type="ARBA" id="ARBA00022889"/>
    </source>
</evidence>
<keyword evidence="6" id="KW-0965">Cell junction</keyword>
<sequence length="930" mass="103062">MMSLSELGDGLPNMPSSNGGSPLNGSGMSLKWDPKNLEIKTLSVEKTLEPLVMQVTTLVNTKGPSKKVGGRSKRAHVLVAAVERATQDFIRSGEEIALENPDIKEEMMLAVDEVRSAGAGMSETARQFAEEPCSSIKRAAMVRAARSLLSAVTRLLILADMVDVHRLLRSLRAVEDDLERVRNASSQAELVEFFRNFGSNTSQLIQQAARRQAELKDPRLRDDLAAARAILKKNSTMLLTASKVYVRHPELSAAKENRDYVFRQVCEAVNTINDVAQGRHSGLNGSNGRGEYGYDGPGELAAALDDFDERMFLDPSTYSEQRTRPALEECLESIISGAALMADSACTRDERRERIVAECNAVRQALQDLLSEYMANAGRREPSEGLDKALEQMAHKTRDLRRQLRKAVVDHVCDSFLDPHLPLLILIEAAQAGDERQVEDYQQVFREHAAKLVEVAQLACSMSSNEDGVKMVRHAAAQIEQLCPQVVNAARILASRPSSKVAQENIEAFRTAWENQVRLLTEAVDDITTIDDFLAVSENHILEDVNKCVLALQEGDGETLDRTAGAIRGRAARVAAVVASEMDNYEPGIYTERVLEAVQALREQVMPNFAQKVDAAVAALGQGAQTDENDFIDASRLVYDGVREIRRTVLMNRSAEELDSETEIEYEDNTYETRSKSSAHDVDEYPDINGISNTRDAYRLVSEEEKAKIAAQVETFRTEKHRFDREVAKWDDTGNDIIVIAKQMCMIMMEMTDFTRGKGPLKTTMDVINAAKKISEHGTRLDKLARSIADQCPESDTKKDLIAYLQRIALYCHQLNITSKVKADVQNISGNLIVSGLDSATSLIQAAKNLMNAVVLTVKASYVASTKYPRQGAIVTSPIVVWKMKAPEKKPLVRREKPEEVRAKVRKGSQKKNITPIKALSEFQSPVESV</sequence>
<dbReference type="GO" id="GO:0008013">
    <property type="term" value="F:beta-catenin binding"/>
    <property type="evidence" value="ECO:0007669"/>
    <property type="project" value="TreeGrafter"/>
</dbReference>
<evidence type="ECO:0000256" key="8">
    <source>
        <dbReference type="SAM" id="Coils"/>
    </source>
</evidence>
<dbReference type="GeneID" id="100903905"/>
<evidence type="ECO:0000256" key="6">
    <source>
        <dbReference type="ARBA" id="ARBA00022949"/>
    </source>
</evidence>
<organism evidence="10 11">
    <name type="scientific">Galendromus occidentalis</name>
    <name type="common">western predatory mite</name>
    <dbReference type="NCBI Taxonomy" id="34638"/>
    <lineage>
        <taxon>Eukaryota</taxon>
        <taxon>Metazoa</taxon>
        <taxon>Ecdysozoa</taxon>
        <taxon>Arthropoda</taxon>
        <taxon>Chelicerata</taxon>
        <taxon>Arachnida</taxon>
        <taxon>Acari</taxon>
        <taxon>Parasitiformes</taxon>
        <taxon>Mesostigmata</taxon>
        <taxon>Gamasina</taxon>
        <taxon>Phytoseioidea</taxon>
        <taxon>Phytoseiidae</taxon>
        <taxon>Typhlodrominae</taxon>
        <taxon>Galendromus</taxon>
    </lineage>
</organism>
<evidence type="ECO:0000313" key="11">
    <source>
        <dbReference type="RefSeq" id="XP_003747015.1"/>
    </source>
</evidence>
<dbReference type="PRINTS" id="PR00805">
    <property type="entry name" value="ALPHACATENIN"/>
</dbReference>
<dbReference type="RefSeq" id="XP_003747015.1">
    <property type="nucleotide sequence ID" value="XM_003746967.1"/>
</dbReference>
<keyword evidence="4" id="KW-0963">Cytoplasm</keyword>
<dbReference type="Proteomes" id="UP000694867">
    <property type="component" value="Unplaced"/>
</dbReference>
<dbReference type="CTD" id="40517"/>
<evidence type="ECO:0000256" key="7">
    <source>
        <dbReference type="ARBA" id="ARBA00023212"/>
    </source>
</evidence>
<accession>A0AAJ6QX83</accession>
<evidence type="ECO:0000256" key="4">
    <source>
        <dbReference type="ARBA" id="ARBA00022490"/>
    </source>
</evidence>
<reference evidence="11" key="1">
    <citation type="submission" date="2025-08" db="UniProtKB">
        <authorList>
            <consortium name="RefSeq"/>
        </authorList>
    </citation>
    <scope>IDENTIFICATION</scope>
</reference>
<comment type="subcellular location">
    <subcellularLocation>
        <location evidence="2">Cell junction</location>
    </subcellularLocation>
    <subcellularLocation>
        <location evidence="1">Cytoplasm</location>
        <location evidence="1">Cytoskeleton</location>
    </subcellularLocation>
</comment>
<dbReference type="InterPro" id="IPR001033">
    <property type="entry name" value="Alpha_catenin"/>
</dbReference>
<dbReference type="GO" id="GO:0051015">
    <property type="term" value="F:actin filament binding"/>
    <property type="evidence" value="ECO:0007669"/>
    <property type="project" value="InterPro"/>
</dbReference>
<dbReference type="GO" id="GO:0016477">
    <property type="term" value="P:cell migration"/>
    <property type="evidence" value="ECO:0007669"/>
    <property type="project" value="TreeGrafter"/>
</dbReference>
<name>A0AAJ6QX83_9ACAR</name>
<evidence type="ECO:0000256" key="1">
    <source>
        <dbReference type="ARBA" id="ARBA00004245"/>
    </source>
</evidence>
<dbReference type="Pfam" id="PF01044">
    <property type="entry name" value="Vinculin"/>
    <property type="match status" value="1"/>
</dbReference>
<evidence type="ECO:0000256" key="3">
    <source>
        <dbReference type="ARBA" id="ARBA00008376"/>
    </source>
</evidence>
<dbReference type="GO" id="GO:0005856">
    <property type="term" value="C:cytoskeleton"/>
    <property type="evidence" value="ECO:0007669"/>
    <property type="project" value="UniProtKB-SubCell"/>
</dbReference>
<gene>
    <name evidence="11" type="primary">LOC100903905</name>
</gene>
<dbReference type="SUPFAM" id="SSF47220">
    <property type="entry name" value="alpha-catenin/vinculin-like"/>
    <property type="match status" value="4"/>
</dbReference>
<dbReference type="GO" id="GO:0045296">
    <property type="term" value="F:cadherin binding"/>
    <property type="evidence" value="ECO:0007669"/>
    <property type="project" value="InterPro"/>
</dbReference>
<evidence type="ECO:0000313" key="10">
    <source>
        <dbReference type="Proteomes" id="UP000694867"/>
    </source>
</evidence>
<dbReference type="InterPro" id="IPR006077">
    <property type="entry name" value="Vinculin/catenin"/>
</dbReference>
<dbReference type="KEGG" id="goe:100903905"/>
<evidence type="ECO:0000256" key="9">
    <source>
        <dbReference type="SAM" id="MobiDB-lite"/>
    </source>
</evidence>
<keyword evidence="5" id="KW-0130">Cell adhesion</keyword>